<keyword evidence="5" id="KW-1185">Reference proteome</keyword>
<dbReference type="CDD" id="cd04301">
    <property type="entry name" value="NAT_SF"/>
    <property type="match status" value="1"/>
</dbReference>
<dbReference type="InterPro" id="IPR016181">
    <property type="entry name" value="Acyl_CoA_acyltransferase"/>
</dbReference>
<dbReference type="Proteomes" id="UP001211689">
    <property type="component" value="Unassembled WGS sequence"/>
</dbReference>
<dbReference type="PROSITE" id="PS51186">
    <property type="entry name" value="GNAT"/>
    <property type="match status" value="1"/>
</dbReference>
<comment type="caution">
    <text evidence="4">The sequence shown here is derived from an EMBL/GenBank/DDBJ whole genome shotgun (WGS) entry which is preliminary data.</text>
</comment>
<feature type="domain" description="N-acetyltransferase" evidence="3">
    <location>
        <begin position="25"/>
        <end position="177"/>
    </location>
</feature>
<sequence>MNYRPLRVPADSERLAAFDASYCTSHIWRVEADGLALRLVEEALPEPFHKAYDARAFPNDVADADFALAAEARDGSLAGFACVRLVPWNRSAELSALFVAPKHQGQGIGRTLLGGAMTYARSQAMRCLWLETQTSNHPAIGFYQRAGFTFCGLNTMLYDPTEVAPEEVALYLSHQLTG</sequence>
<dbReference type="Gene3D" id="3.40.630.30">
    <property type="match status" value="1"/>
</dbReference>
<accession>A0ABT4Y7F2</accession>
<protein>
    <submittedName>
        <fullName evidence="4">GNAT family N-acetyltransferase</fullName>
    </submittedName>
</protein>
<dbReference type="InterPro" id="IPR000182">
    <property type="entry name" value="GNAT_dom"/>
</dbReference>
<evidence type="ECO:0000256" key="2">
    <source>
        <dbReference type="ARBA" id="ARBA00023315"/>
    </source>
</evidence>
<reference evidence="4 5" key="1">
    <citation type="submission" date="2022-07" db="EMBL/GenBank/DDBJ databases">
        <title>Genome Analysis of Selected Gammaproteobacteria from Nigerian Food snails.</title>
        <authorList>
            <person name="Okafor A.C."/>
        </authorList>
    </citation>
    <scope>NUCLEOTIDE SEQUENCE [LARGE SCALE GENOMIC DNA]</scope>
    <source>
        <strain evidence="4 5">Awg 2</strain>
    </source>
</reference>
<dbReference type="InterPro" id="IPR050832">
    <property type="entry name" value="Bact_Acetyltransf"/>
</dbReference>
<gene>
    <name evidence="4" type="ORF">NNO07_17175</name>
</gene>
<dbReference type="RefSeq" id="WP_271471413.1">
    <property type="nucleotide sequence ID" value="NZ_JANEWF010000020.1"/>
</dbReference>
<evidence type="ECO:0000313" key="4">
    <source>
        <dbReference type="EMBL" id="MDA8484803.1"/>
    </source>
</evidence>
<dbReference type="EMBL" id="JANEWF010000020">
    <property type="protein sequence ID" value="MDA8484803.1"/>
    <property type="molecule type" value="Genomic_DNA"/>
</dbReference>
<organism evidence="4 5">
    <name type="scientific">Metapseudomonas resinovorans</name>
    <name type="common">Pseudomonas resinovorans</name>
    <dbReference type="NCBI Taxonomy" id="53412"/>
    <lineage>
        <taxon>Bacteria</taxon>
        <taxon>Pseudomonadati</taxon>
        <taxon>Pseudomonadota</taxon>
        <taxon>Gammaproteobacteria</taxon>
        <taxon>Pseudomonadales</taxon>
        <taxon>Pseudomonadaceae</taxon>
        <taxon>Metapseudomonas</taxon>
    </lineage>
</organism>
<evidence type="ECO:0000256" key="1">
    <source>
        <dbReference type="ARBA" id="ARBA00022679"/>
    </source>
</evidence>
<dbReference type="Pfam" id="PF00583">
    <property type="entry name" value="Acetyltransf_1"/>
    <property type="match status" value="1"/>
</dbReference>
<keyword evidence="1" id="KW-0808">Transferase</keyword>
<dbReference type="PANTHER" id="PTHR43877">
    <property type="entry name" value="AMINOALKYLPHOSPHONATE N-ACETYLTRANSFERASE-RELATED-RELATED"/>
    <property type="match status" value="1"/>
</dbReference>
<evidence type="ECO:0000313" key="5">
    <source>
        <dbReference type="Proteomes" id="UP001211689"/>
    </source>
</evidence>
<keyword evidence="2" id="KW-0012">Acyltransferase</keyword>
<evidence type="ECO:0000259" key="3">
    <source>
        <dbReference type="PROSITE" id="PS51186"/>
    </source>
</evidence>
<proteinExistence type="predicted"/>
<dbReference type="SUPFAM" id="SSF55729">
    <property type="entry name" value="Acyl-CoA N-acyltransferases (Nat)"/>
    <property type="match status" value="1"/>
</dbReference>
<name>A0ABT4Y7F2_METRE</name>